<dbReference type="InterPro" id="IPR006145">
    <property type="entry name" value="PsdUridine_synth_RsuA/RluA"/>
</dbReference>
<dbReference type="InterPro" id="IPR050188">
    <property type="entry name" value="RluA_PseudoU_synthase"/>
</dbReference>
<dbReference type="EC" id="5.4.99.-" evidence="4"/>
<dbReference type="AlphaFoldDB" id="A0A0U2YJ29"/>
<dbReference type="PROSITE" id="PS01129">
    <property type="entry name" value="PSI_RLU"/>
    <property type="match status" value="1"/>
</dbReference>
<dbReference type="PANTHER" id="PTHR21600">
    <property type="entry name" value="MITOCHONDRIAL RNA PSEUDOURIDINE SYNTHASE"/>
    <property type="match status" value="1"/>
</dbReference>
<keyword evidence="7" id="KW-1185">Reference proteome</keyword>
<sequence>MNWTYQIPEQGMTVTDLLKNEWGLGKKTVHELRMAKGVRLADGTEPRWQEPLDKGTQLTVTIPQAESPYRSNPSIEPEILFEDEHFIIANKPKGLATHPNDNHQDDTFINGLIAYVQQSGGSYIEHIHRLDQGTSGVLLLAKHPIAKNVMDRMVEQKLVQREYEALVKGLVRGQSGTLDFPLGRDRHHATRRRVSPNGQSAVTHYQVINRADGRSLLHLTLETGRTHQIRAHLSHVKHPIIGDELYGGPPTEDGEYFLHAFRIAFKHPFTGQQIDIEAKQ</sequence>
<dbReference type="GO" id="GO:0000455">
    <property type="term" value="P:enzyme-directed rRNA pseudouridine synthesis"/>
    <property type="evidence" value="ECO:0007669"/>
    <property type="project" value="TreeGrafter"/>
</dbReference>
<protein>
    <recommendedName>
        <fullName evidence="4">Pseudouridine synthase</fullName>
        <ecNumber evidence="4">5.4.99.-</ecNumber>
    </recommendedName>
</protein>
<evidence type="ECO:0000313" key="6">
    <source>
        <dbReference type="EMBL" id="ALS74618.1"/>
    </source>
</evidence>
<dbReference type="GO" id="GO:0140098">
    <property type="term" value="F:catalytic activity, acting on RNA"/>
    <property type="evidence" value="ECO:0007669"/>
    <property type="project" value="UniProtKB-ARBA"/>
</dbReference>
<evidence type="ECO:0000256" key="4">
    <source>
        <dbReference type="RuleBase" id="RU362028"/>
    </source>
</evidence>
<gene>
    <name evidence="6" type="ORF">AUC31_04890</name>
</gene>
<dbReference type="RefSeq" id="WP_058381325.1">
    <property type="nucleotide sequence ID" value="NZ_CP013659.2"/>
</dbReference>
<evidence type="ECO:0000259" key="5">
    <source>
        <dbReference type="Pfam" id="PF00849"/>
    </source>
</evidence>
<evidence type="ECO:0000313" key="7">
    <source>
        <dbReference type="Proteomes" id="UP000067683"/>
    </source>
</evidence>
<dbReference type="GO" id="GO:0003723">
    <property type="term" value="F:RNA binding"/>
    <property type="evidence" value="ECO:0007669"/>
    <property type="project" value="InterPro"/>
</dbReference>
<comment type="similarity">
    <text evidence="2 4">Belongs to the pseudouridine synthase RluA family.</text>
</comment>
<dbReference type="OrthoDB" id="9807829at2"/>
<dbReference type="Proteomes" id="UP000067683">
    <property type="component" value="Chromosome"/>
</dbReference>
<comment type="function">
    <text evidence="4">Responsible for synthesis of pseudouridine from uracil.</text>
</comment>
<feature type="domain" description="Pseudouridine synthase RsuA/RluA-like" evidence="5">
    <location>
        <begin position="85"/>
        <end position="235"/>
    </location>
</feature>
<proteinExistence type="inferred from homology"/>
<dbReference type="InterPro" id="IPR020103">
    <property type="entry name" value="PsdUridine_synth_cat_dom_sf"/>
</dbReference>
<organism evidence="6 7">
    <name type="scientific">Planococcus rifietoensis</name>
    <dbReference type="NCBI Taxonomy" id="200991"/>
    <lineage>
        <taxon>Bacteria</taxon>
        <taxon>Bacillati</taxon>
        <taxon>Bacillota</taxon>
        <taxon>Bacilli</taxon>
        <taxon>Bacillales</taxon>
        <taxon>Caryophanaceae</taxon>
        <taxon>Planococcus</taxon>
    </lineage>
</organism>
<dbReference type="InterPro" id="IPR006225">
    <property type="entry name" value="PsdUridine_synth_RluC/D"/>
</dbReference>
<dbReference type="PANTHER" id="PTHR21600:SF87">
    <property type="entry name" value="RNA PSEUDOURIDYLATE SYNTHASE DOMAIN-CONTAINING PROTEIN 1"/>
    <property type="match status" value="1"/>
</dbReference>
<dbReference type="STRING" id="200991.AUC31_04890"/>
<dbReference type="SUPFAM" id="SSF55120">
    <property type="entry name" value="Pseudouridine synthase"/>
    <property type="match status" value="1"/>
</dbReference>
<dbReference type="Pfam" id="PF00849">
    <property type="entry name" value="PseudoU_synth_2"/>
    <property type="match status" value="1"/>
</dbReference>
<evidence type="ECO:0000256" key="2">
    <source>
        <dbReference type="ARBA" id="ARBA00010876"/>
    </source>
</evidence>
<dbReference type="GO" id="GO:0009982">
    <property type="term" value="F:pseudouridine synthase activity"/>
    <property type="evidence" value="ECO:0007669"/>
    <property type="project" value="InterPro"/>
</dbReference>
<feature type="active site" evidence="3">
    <location>
        <position position="131"/>
    </location>
</feature>
<keyword evidence="4" id="KW-0413">Isomerase</keyword>
<dbReference type="Gene3D" id="3.30.2350.10">
    <property type="entry name" value="Pseudouridine synthase"/>
    <property type="match status" value="1"/>
</dbReference>
<comment type="catalytic activity">
    <reaction evidence="1 4">
        <text>a uridine in RNA = a pseudouridine in RNA</text>
        <dbReference type="Rhea" id="RHEA:48348"/>
        <dbReference type="Rhea" id="RHEA-COMP:12068"/>
        <dbReference type="Rhea" id="RHEA-COMP:12069"/>
        <dbReference type="ChEBI" id="CHEBI:65314"/>
        <dbReference type="ChEBI" id="CHEBI:65315"/>
    </reaction>
</comment>
<reference evidence="6" key="1">
    <citation type="submission" date="2016-01" db="EMBL/GenBank/DDBJ databases">
        <title>Complete genome of Planococcus rifietoensis type strain M8.</title>
        <authorList>
            <person name="See-Too W.S."/>
        </authorList>
    </citation>
    <scope>NUCLEOTIDE SEQUENCE [LARGE SCALE GENOMIC DNA]</scope>
    <source>
        <strain evidence="6">M8</strain>
    </source>
</reference>
<name>A0A0U2YJ29_9BACL</name>
<dbReference type="NCBIfam" id="TIGR00005">
    <property type="entry name" value="rluA_subfam"/>
    <property type="match status" value="1"/>
</dbReference>
<dbReference type="InterPro" id="IPR006224">
    <property type="entry name" value="PsdUridine_synth_RluA-like_CS"/>
</dbReference>
<dbReference type="CDD" id="cd02869">
    <property type="entry name" value="PseudoU_synth_RluA_like"/>
    <property type="match status" value="1"/>
</dbReference>
<dbReference type="EMBL" id="CP013659">
    <property type="protein sequence ID" value="ALS74618.1"/>
    <property type="molecule type" value="Genomic_DNA"/>
</dbReference>
<evidence type="ECO:0000256" key="1">
    <source>
        <dbReference type="ARBA" id="ARBA00000073"/>
    </source>
</evidence>
<dbReference type="KEGG" id="prt:AUC31_04890"/>
<evidence type="ECO:0000256" key="3">
    <source>
        <dbReference type="PIRSR" id="PIRSR606225-1"/>
    </source>
</evidence>
<accession>A0A0U2YJ29</accession>